<dbReference type="RefSeq" id="WP_184981595.1">
    <property type="nucleotide sequence ID" value="NZ_BAAALO010000035.1"/>
</dbReference>
<evidence type="ECO:0000313" key="4">
    <source>
        <dbReference type="Proteomes" id="UP000555564"/>
    </source>
</evidence>
<evidence type="ECO:0000256" key="1">
    <source>
        <dbReference type="SAM" id="MobiDB-lite"/>
    </source>
</evidence>
<dbReference type="Gene3D" id="1.25.40.10">
    <property type="entry name" value="Tetratricopeptide repeat domain"/>
    <property type="match status" value="4"/>
</dbReference>
<dbReference type="PANTHER" id="PTHR19959">
    <property type="entry name" value="KINESIN LIGHT CHAIN"/>
    <property type="match status" value="1"/>
</dbReference>
<name>A0A7X0M6G2_9ACTN</name>
<reference evidence="3 4" key="1">
    <citation type="submission" date="2020-08" db="EMBL/GenBank/DDBJ databases">
        <title>Sequencing the genomes of 1000 actinobacteria strains.</title>
        <authorList>
            <person name="Klenk H.-P."/>
        </authorList>
    </citation>
    <scope>NUCLEOTIDE SEQUENCE [LARGE SCALE GENOMIC DNA]</scope>
    <source>
        <strain evidence="3 4">DSM 44936</strain>
    </source>
</reference>
<organism evidence="3 4">
    <name type="scientific">Sphaerisporangium rubeum</name>
    <dbReference type="NCBI Taxonomy" id="321317"/>
    <lineage>
        <taxon>Bacteria</taxon>
        <taxon>Bacillati</taxon>
        <taxon>Actinomycetota</taxon>
        <taxon>Actinomycetes</taxon>
        <taxon>Streptosporangiales</taxon>
        <taxon>Streptosporangiaceae</taxon>
        <taxon>Sphaerisporangium</taxon>
    </lineage>
</organism>
<dbReference type="InterPro" id="IPR024983">
    <property type="entry name" value="CHAT_dom"/>
</dbReference>
<dbReference type="Proteomes" id="UP000555564">
    <property type="component" value="Unassembled WGS sequence"/>
</dbReference>
<comment type="caution">
    <text evidence="3">The sequence shown here is derived from an EMBL/GenBank/DDBJ whole genome shotgun (WGS) entry which is preliminary data.</text>
</comment>
<accession>A0A7X0M6G2</accession>
<dbReference type="EMBL" id="JACHIU010000001">
    <property type="protein sequence ID" value="MBB6473673.1"/>
    <property type="molecule type" value="Genomic_DNA"/>
</dbReference>
<proteinExistence type="predicted"/>
<gene>
    <name evidence="3" type="ORF">BJ992_003104</name>
</gene>
<protein>
    <recommendedName>
        <fullName evidence="2">CHAT domain-containing protein</fullName>
    </recommendedName>
</protein>
<dbReference type="Pfam" id="PF12770">
    <property type="entry name" value="CHAT"/>
    <property type="match status" value="1"/>
</dbReference>
<dbReference type="InterPro" id="IPR011990">
    <property type="entry name" value="TPR-like_helical_dom_sf"/>
</dbReference>
<keyword evidence="4" id="KW-1185">Reference proteome</keyword>
<feature type="domain" description="CHAT" evidence="2">
    <location>
        <begin position="984"/>
        <end position="1264"/>
    </location>
</feature>
<dbReference type="SUPFAM" id="SSF48452">
    <property type="entry name" value="TPR-like"/>
    <property type="match status" value="2"/>
</dbReference>
<dbReference type="Pfam" id="PF13374">
    <property type="entry name" value="TPR_10"/>
    <property type="match status" value="1"/>
</dbReference>
<feature type="region of interest" description="Disordered" evidence="1">
    <location>
        <begin position="849"/>
        <end position="876"/>
    </location>
</feature>
<evidence type="ECO:0000313" key="3">
    <source>
        <dbReference type="EMBL" id="MBB6473673.1"/>
    </source>
</evidence>
<sequence length="1265" mass="132685">MAATRDPAPLLEQEVAEQASRLAGTLDAEGDPPVMNLLGWVHWRRHLALPEERNRADLEAAVDMFTACFVTDTGPLPDALLPILADQAAHLATDVLQRVLDSADPATLTVVIPLWRRVIATTPAGHPDHAARLNAMGIAMRLRYVNTRSAADLEEAIRWLREAVATGPADDPRHVMYVSNLGSALELRSQRTGDVGGLDEAVELGRKAVRATPEGHPDHAGRLSNLGSALLVRFDKTGVTADVEEAAELGRRAVAAAPVGNPERAMYLNNLGNAQWVRARASGSAADLDAAIGALREAVEASPDGDPGRAARLSNLGSALWLRSGRSGSGVDLEEAIRWLRAAMAAIPAGRTDRGICMNNLGNALVTRFWRTGETSDLDEAIDVARQAVRETPAGHADRAMFLSNLGSALQVRFERTGVLDDLDTAADMQREAVRATPEGHPDQARRLNNAGTALRVRFERTGALGDLEEAVRSLRDAVRATADNHPGRAGRANNLASALLVRAERTGAAGDVDEAIAFGRLAVHATPDAHPDRAGRLGNLGGALLVRFGRTGTAADLEEAVDAQRQAVRATPVGHPDRAMYLNSLGMMLQARAESTGAVADLDGAVDAARQAVQATPAGHPGLAMHHHNLGSALQARFQRTGALEDRDEAVSSYTRAAGITGATDVTTANVTTAIVTTAGVTTAGATDATGTTAAGATDAAGSADAAGVADVAGVLSAAPSVRILAAQAGASLCASSDPAHAAALLEKAVELLPQVAPRRLERSDRQYAIGALPGLAADAAALALSDPSEPPAGRATRALRLLEAARAVLLSQGLRTRDDLTALRERHPGPAARFTGLRDILDRPASPRFLLPEPPASPAARPAQPAPPPGQRERRHVAKEFADLLDHIRTLDGFGTFALPPTTEQLLSQATSGPVVVFSVSSHRSDALLLTGDGITALELPALTHDTLTSKITTFYEALRIATDRDTSSAGRAAAQQPILDVLSWLWEAAAGPVLTALGHHHPPRPGTPWPRVWWAPGGLLGLLPIHAAGHHSRQDDPRHRAVIDRVVSSYTPTVGALHHARRRTTTRTSPPHRGLVAATPTLEGAVTEAGKVLKALPGLTPLPAPTTATVLSHLPEAQVAHLACHGYSDPTDPSSSHLLLGDDRTDPLTVTALAPLALDQARLAYISACSTGVTTTTHLLDEAIHLASAFQLAGFPHVIATLWRVNSTLATLVATAFYTALTPDGTLDTAEAAFALHHTVRAIRAGDPTTPTAWASHIHTGA</sequence>
<dbReference type="PANTHER" id="PTHR19959:SF119">
    <property type="entry name" value="FUNGAL LIPASE-LIKE DOMAIN-CONTAINING PROTEIN"/>
    <property type="match status" value="1"/>
</dbReference>
<dbReference type="AlphaFoldDB" id="A0A7X0M6G2"/>
<evidence type="ECO:0000259" key="2">
    <source>
        <dbReference type="Pfam" id="PF12770"/>
    </source>
</evidence>